<protein>
    <recommendedName>
        <fullName evidence="1">R13L1/DRL21-like LRR repeat region domain-containing protein</fullName>
    </recommendedName>
</protein>
<dbReference type="PANTHER" id="PTHR47186:SF42">
    <property type="entry name" value="DISEASE RESISTANCE RPP13-LIKE PROTEIN 1"/>
    <property type="match status" value="1"/>
</dbReference>
<feature type="domain" description="R13L1/DRL21-like LRR repeat region" evidence="1">
    <location>
        <begin position="240"/>
        <end position="287"/>
    </location>
</feature>
<dbReference type="AlphaFoldDB" id="A0AAN8SXX7"/>
<organism evidence="2 3">
    <name type="scientific">Solanum bulbocastanum</name>
    <name type="common">Wild potato</name>
    <dbReference type="NCBI Taxonomy" id="147425"/>
    <lineage>
        <taxon>Eukaryota</taxon>
        <taxon>Viridiplantae</taxon>
        <taxon>Streptophyta</taxon>
        <taxon>Embryophyta</taxon>
        <taxon>Tracheophyta</taxon>
        <taxon>Spermatophyta</taxon>
        <taxon>Magnoliopsida</taxon>
        <taxon>eudicotyledons</taxon>
        <taxon>Gunneridae</taxon>
        <taxon>Pentapetalae</taxon>
        <taxon>asterids</taxon>
        <taxon>lamiids</taxon>
        <taxon>Solanales</taxon>
        <taxon>Solanaceae</taxon>
        <taxon>Solanoideae</taxon>
        <taxon>Solaneae</taxon>
        <taxon>Solanum</taxon>
    </lineage>
</organism>
<evidence type="ECO:0000313" key="3">
    <source>
        <dbReference type="Proteomes" id="UP001371456"/>
    </source>
</evidence>
<gene>
    <name evidence="2" type="ORF">RDI58_024578</name>
</gene>
<reference evidence="2 3" key="1">
    <citation type="submission" date="2024-02" db="EMBL/GenBank/DDBJ databases">
        <title>de novo genome assembly of Solanum bulbocastanum strain 11H21.</title>
        <authorList>
            <person name="Hosaka A.J."/>
        </authorList>
    </citation>
    <scope>NUCLEOTIDE SEQUENCE [LARGE SCALE GENOMIC DNA]</scope>
    <source>
        <tissue evidence="2">Young leaves</tissue>
    </source>
</reference>
<proteinExistence type="predicted"/>
<keyword evidence="3" id="KW-1185">Reference proteome</keyword>
<name>A0AAN8SXX7_SOLBU</name>
<evidence type="ECO:0000313" key="2">
    <source>
        <dbReference type="EMBL" id="KAK6777860.1"/>
    </source>
</evidence>
<dbReference type="Gene3D" id="3.80.10.10">
    <property type="entry name" value="Ribonuclease Inhibitor"/>
    <property type="match status" value="1"/>
</dbReference>
<dbReference type="PANTHER" id="PTHR47186">
    <property type="entry name" value="LEUCINE-RICH REPEAT-CONTAINING PROTEIN 57"/>
    <property type="match status" value="1"/>
</dbReference>
<dbReference type="InterPro" id="IPR032675">
    <property type="entry name" value="LRR_dom_sf"/>
</dbReference>
<dbReference type="InterPro" id="IPR056789">
    <property type="entry name" value="LRR_R13L1-DRL21"/>
</dbReference>
<dbReference type="Pfam" id="PF25019">
    <property type="entry name" value="LRR_R13L1-DRL21"/>
    <property type="match status" value="2"/>
</dbReference>
<evidence type="ECO:0000259" key="1">
    <source>
        <dbReference type="Pfam" id="PF25019"/>
    </source>
</evidence>
<dbReference type="EMBL" id="JBANQN010000010">
    <property type="protein sequence ID" value="KAK6777860.1"/>
    <property type="molecule type" value="Genomic_DNA"/>
</dbReference>
<dbReference type="SUPFAM" id="SSF52058">
    <property type="entry name" value="L domain-like"/>
    <property type="match status" value="1"/>
</dbReference>
<feature type="domain" description="R13L1/DRL21-like LRR repeat region" evidence="1">
    <location>
        <begin position="177"/>
        <end position="239"/>
    </location>
</feature>
<accession>A0AAN8SXX7</accession>
<comment type="caution">
    <text evidence="2">The sequence shown here is derived from an EMBL/GenBank/DDBJ whole genome shotgun (WGS) entry which is preliminary data.</text>
</comment>
<dbReference type="Proteomes" id="UP001371456">
    <property type="component" value="Unassembled WGS sequence"/>
</dbReference>
<sequence>MIIGIFCALEEREKMKAKTKKERRKMTKSFLSLSECLISDKRKGSHMLEKSCPLSYSIGYDGEFDKLTPLYKLEQLRTLLLICIDVNYCSLSKRVQHNILPRLRSLRALSLSSYRIKELPNNLLIKLKLLKFFDLSLTYIGKLPDSICGLYNLETLLLSSCSYLKELPLQIENGLGMEDLGEAKNLYGSLSVVELQNVVDGREAVKAKMREKNHVEELSLEWNKSSSADNSKTERDILDEGTTFPNWLADPLFLKLVKLSLSNCKDCYSLPALGQLPSLKYLIIREMHGITEVTEEFYGISGCPKVGVVFDDAELFRSQIEGIKQIEELQIVGASRWGHVDYVGGLIIEVKYHPENLPLPLNGVS</sequence>